<evidence type="ECO:0000256" key="1">
    <source>
        <dbReference type="ARBA" id="ARBA00034773"/>
    </source>
</evidence>
<evidence type="ECO:0000313" key="3">
    <source>
        <dbReference type="EMBL" id="KAG8060194.1"/>
    </source>
</evidence>
<feature type="region of interest" description="Disordered" evidence="2">
    <location>
        <begin position="1"/>
        <end position="90"/>
    </location>
</feature>
<dbReference type="AlphaFoldDB" id="A0A8J5S3W8"/>
<name>A0A8J5S3W8_ZIZPA</name>
<dbReference type="OrthoDB" id="1917735at2759"/>
<comment type="similarity">
    <text evidence="1">Belongs to the senescence regulator S40 family.</text>
</comment>
<dbReference type="PANTHER" id="PTHR46525:SF2">
    <property type="entry name" value="EMB|CAB72159.1"/>
    <property type="match status" value="1"/>
</dbReference>
<protein>
    <recommendedName>
        <fullName evidence="5">Senescence regulator</fullName>
    </recommendedName>
</protein>
<dbReference type="GO" id="GO:0010150">
    <property type="term" value="P:leaf senescence"/>
    <property type="evidence" value="ECO:0007669"/>
    <property type="project" value="UniProtKB-ARBA"/>
</dbReference>
<dbReference type="EMBL" id="JAAALK010000287">
    <property type="protein sequence ID" value="KAG8060194.1"/>
    <property type="molecule type" value="Genomic_DNA"/>
</dbReference>
<dbReference type="InterPro" id="IPR007608">
    <property type="entry name" value="Senescence_reg_S40"/>
</dbReference>
<evidence type="ECO:0008006" key="5">
    <source>
        <dbReference type="Google" id="ProtNLM"/>
    </source>
</evidence>
<keyword evidence="4" id="KW-1185">Reference proteome</keyword>
<comment type="caution">
    <text evidence="3">The sequence shown here is derived from an EMBL/GenBank/DDBJ whole genome shotgun (WGS) entry which is preliminary data.</text>
</comment>
<dbReference type="Pfam" id="PF04520">
    <property type="entry name" value="Senescence_reg"/>
    <property type="match status" value="1"/>
</dbReference>
<sequence length="171" mass="18519">MAMSTRSAATERAYGHFAPAPSRAGGNMGDEFDESDIWGSFEPAAEVVQPTRAAEPPRVRSLSLVPTARLGRKAPKPAADADAPAHGSLPVNIPEWSKILGDEYRGNQYHTVDWEVDDDGDDMDATTAAVVPPHELAWRRRATSLSVHDGVGIGRMLKVRDAVWKKTGFQA</sequence>
<evidence type="ECO:0000256" key="2">
    <source>
        <dbReference type="SAM" id="MobiDB-lite"/>
    </source>
</evidence>
<accession>A0A8J5S3W8</accession>
<gene>
    <name evidence="3" type="ORF">GUJ93_ZPchr0002g25040</name>
</gene>
<dbReference type="PANTHER" id="PTHR46525">
    <property type="entry name" value="EMB|CAB72159.1"/>
    <property type="match status" value="1"/>
</dbReference>
<dbReference type="Proteomes" id="UP000729402">
    <property type="component" value="Unassembled WGS sequence"/>
</dbReference>
<reference evidence="3" key="2">
    <citation type="submission" date="2021-02" db="EMBL/GenBank/DDBJ databases">
        <authorList>
            <person name="Kimball J.A."/>
            <person name="Haas M.W."/>
            <person name="Macchietto M."/>
            <person name="Kono T."/>
            <person name="Duquette J."/>
            <person name="Shao M."/>
        </authorList>
    </citation>
    <scope>NUCLEOTIDE SEQUENCE</scope>
    <source>
        <tissue evidence="3">Fresh leaf tissue</tissue>
    </source>
</reference>
<evidence type="ECO:0000313" key="4">
    <source>
        <dbReference type="Proteomes" id="UP000729402"/>
    </source>
</evidence>
<feature type="compositionally biased region" description="Low complexity" evidence="2">
    <location>
        <begin position="76"/>
        <end position="85"/>
    </location>
</feature>
<proteinExistence type="inferred from homology"/>
<reference evidence="3" key="1">
    <citation type="journal article" date="2021" name="bioRxiv">
        <title>Whole Genome Assembly and Annotation of Northern Wild Rice, Zizania palustris L., Supports a Whole Genome Duplication in the Zizania Genus.</title>
        <authorList>
            <person name="Haas M."/>
            <person name="Kono T."/>
            <person name="Macchietto M."/>
            <person name="Millas R."/>
            <person name="McGilp L."/>
            <person name="Shao M."/>
            <person name="Duquette J."/>
            <person name="Hirsch C.N."/>
            <person name="Kimball J."/>
        </authorList>
    </citation>
    <scope>NUCLEOTIDE SEQUENCE</scope>
    <source>
        <tissue evidence="3">Fresh leaf tissue</tissue>
    </source>
</reference>
<organism evidence="3 4">
    <name type="scientific">Zizania palustris</name>
    <name type="common">Northern wild rice</name>
    <dbReference type="NCBI Taxonomy" id="103762"/>
    <lineage>
        <taxon>Eukaryota</taxon>
        <taxon>Viridiplantae</taxon>
        <taxon>Streptophyta</taxon>
        <taxon>Embryophyta</taxon>
        <taxon>Tracheophyta</taxon>
        <taxon>Spermatophyta</taxon>
        <taxon>Magnoliopsida</taxon>
        <taxon>Liliopsida</taxon>
        <taxon>Poales</taxon>
        <taxon>Poaceae</taxon>
        <taxon>BOP clade</taxon>
        <taxon>Oryzoideae</taxon>
        <taxon>Oryzeae</taxon>
        <taxon>Zizaniinae</taxon>
        <taxon>Zizania</taxon>
    </lineage>
</organism>